<feature type="domain" description="Ig-like" evidence="3">
    <location>
        <begin position="693"/>
        <end position="769"/>
    </location>
</feature>
<dbReference type="STRING" id="244447.ENSCSEP00000032840"/>
<reference evidence="4" key="3">
    <citation type="submission" date="2025-09" db="UniProtKB">
        <authorList>
            <consortium name="Ensembl"/>
        </authorList>
    </citation>
    <scope>IDENTIFICATION</scope>
</reference>
<dbReference type="Pfam" id="PF07679">
    <property type="entry name" value="I-set"/>
    <property type="match status" value="1"/>
</dbReference>
<dbReference type="InterPro" id="IPR036179">
    <property type="entry name" value="Ig-like_dom_sf"/>
</dbReference>
<dbReference type="AlphaFoldDB" id="A0A3P8X5T3"/>
<dbReference type="GeneTree" id="ENSGT00940000159005"/>
<evidence type="ECO:0000259" key="3">
    <source>
        <dbReference type="PROSITE" id="PS50835"/>
    </source>
</evidence>
<feature type="chain" id="PRO_5018173588" evidence="2">
    <location>
        <begin position="45"/>
        <end position="1106"/>
    </location>
</feature>
<feature type="domain" description="Ig-like" evidence="3">
    <location>
        <begin position="565"/>
        <end position="682"/>
    </location>
</feature>
<organism evidence="4 5">
    <name type="scientific">Cynoglossus semilaevis</name>
    <name type="common">Tongue sole</name>
    <dbReference type="NCBI Taxonomy" id="244447"/>
    <lineage>
        <taxon>Eukaryota</taxon>
        <taxon>Metazoa</taxon>
        <taxon>Chordata</taxon>
        <taxon>Craniata</taxon>
        <taxon>Vertebrata</taxon>
        <taxon>Euteleostomi</taxon>
        <taxon>Actinopterygii</taxon>
        <taxon>Neopterygii</taxon>
        <taxon>Teleostei</taxon>
        <taxon>Neoteleostei</taxon>
        <taxon>Acanthomorphata</taxon>
        <taxon>Carangaria</taxon>
        <taxon>Pleuronectiformes</taxon>
        <taxon>Pleuronectoidei</taxon>
        <taxon>Cynoglossidae</taxon>
        <taxon>Cynoglossinae</taxon>
        <taxon>Cynoglossus</taxon>
    </lineage>
</organism>
<dbReference type="GO" id="GO:0005178">
    <property type="term" value="F:integrin binding"/>
    <property type="evidence" value="ECO:0007669"/>
    <property type="project" value="InterPro"/>
</dbReference>
<evidence type="ECO:0000256" key="2">
    <source>
        <dbReference type="SAM" id="SignalP"/>
    </source>
</evidence>
<protein>
    <submittedName>
        <fullName evidence="4">Cell adhesion molecule 4-like</fullName>
    </submittedName>
</protein>
<dbReference type="PANTHER" id="PTHR13771">
    <property type="entry name" value="INTERCELLULAR ADHESION MOLECULE"/>
    <property type="match status" value="1"/>
</dbReference>
<dbReference type="Pfam" id="PF13895">
    <property type="entry name" value="Ig_2"/>
    <property type="match status" value="1"/>
</dbReference>
<keyword evidence="1" id="KW-1133">Transmembrane helix</keyword>
<dbReference type="InterPro" id="IPR003599">
    <property type="entry name" value="Ig_sub"/>
</dbReference>
<feature type="domain" description="Ig-like" evidence="3">
    <location>
        <begin position="391"/>
        <end position="474"/>
    </location>
</feature>
<dbReference type="InterPro" id="IPR013783">
    <property type="entry name" value="Ig-like_fold"/>
</dbReference>
<reference evidence="4" key="2">
    <citation type="submission" date="2025-08" db="UniProtKB">
        <authorList>
            <consortium name="Ensembl"/>
        </authorList>
    </citation>
    <scope>IDENTIFICATION</scope>
</reference>
<feature type="domain" description="Ig-like" evidence="3">
    <location>
        <begin position="333"/>
        <end position="382"/>
    </location>
</feature>
<keyword evidence="2" id="KW-0732">Signal</keyword>
<dbReference type="Gene3D" id="2.60.40.10">
    <property type="entry name" value="Immunoglobulins"/>
    <property type="match status" value="10"/>
</dbReference>
<evidence type="ECO:0000256" key="1">
    <source>
        <dbReference type="SAM" id="Phobius"/>
    </source>
</evidence>
<dbReference type="InterPro" id="IPR013098">
    <property type="entry name" value="Ig_I-set"/>
</dbReference>
<keyword evidence="5" id="KW-1185">Reference proteome</keyword>
<sequence length="1106" mass="123273">MPCLVEQSWRKKSTGRSWTYQRTSASNVSLLLGLICLAETGVSACPVELSPPSVVLRHGGSVSTNCSTSEVEFRGIGWEASTGKRQQVRDNHVTWTVENLTDWKIDPLCYFNPSPGSTKKQCFLKLRVVLYQFPQNIHLRVNVSDNEMIEDRSYRFECFIPKVAPVQNLTVWWYKGDTLSDVQTLNNTVREPLDVKFHYTLTPKRHDDGVSIQCKAQMDLGPDGPMLEASSRPINVTLKYGPDIFCENIFLEGETLKNYCSVQGNPAPSVTWKKDGQLIDSNVPLTRKDTGKYNMEVNGLFNVTQEIMVHVAYGPELDCPSTYTAPEFSVNNMSCTVAGFPTPVVTWYKEYDDVELPEILTRRDSGQYTIHAVNNVSSVNVTVELIVNYSPTPIEELEDTEVEFESTAWLKCSSMGHPRPTYSWTYYRTTNVVEQNEDGVSRLLIYNATAFNKGLYTCQAQNQGGFVNKTVRVNVKGVTTECPIDITPERMITSYDSSSVVSCTPKPSAQLNLKEIYWEDKSYFRWGDNHWHHTGEWDPQPVCFAIFWGLERCKKPLNLTIYKKPASVSIQPLHNTNPLKEEEELQLQCNINSVAPAQNLYVRWYHGNTTLEPLIQGSHSFWVAGCLPGNGTNCTIGETKSPLNVSTTVTIKLNRTHSKAMFRCEAHLDLGADGPRLTPEVSDPLNITVHYKPIIDTTKLPNKVPVFRGYPEELVCDAEGHPPPKIQWLLSPGDVPHVLGKKLNVSEAGSYICIATNDVASTLHVVEVVLKGTPVGATCPVEFSPSSVVVGYGDSFSTNCTSPSNVTLGMGWESQIDGIPFTEGVSFLTLKIDLVNLWDLSPMCFITGKDQEQCYKPLPIIVYKLPDSVSMSDISEGRPLIAGTTYKFQCHIIDVAPAKYLAVYWHAGHKIISTQTFSDTSPSPVNKTSEVSWKPDKDDNGALVWCEAKLNVMPTGASLPSTMSRTQRVSVLYAPTFDQPQNETLEETKRDVYLNCTAKGNPKPVFTWQFPRPVEPLEEQKTKNALTLDRFLQFPGTYICTASNSEGSAIKYFTIVKAPRNRTTFAAIVGSFSCLAAVLLIAGLFFVQPDGTFSLSKGNYLRGRPV</sequence>
<evidence type="ECO:0000313" key="4">
    <source>
        <dbReference type="Ensembl" id="ENSCSEP00000032840.1"/>
    </source>
</evidence>
<dbReference type="SUPFAM" id="SSF48726">
    <property type="entry name" value="Immunoglobulin"/>
    <property type="match status" value="9"/>
</dbReference>
<dbReference type="InParanoid" id="A0A3P8X5T3"/>
<keyword evidence="1" id="KW-0472">Membrane</keyword>
<dbReference type="InterPro" id="IPR013768">
    <property type="entry name" value="ICAM_N"/>
</dbReference>
<dbReference type="InterPro" id="IPR047012">
    <property type="entry name" value="ICAM_VCAM"/>
</dbReference>
<dbReference type="PANTHER" id="PTHR13771:SF9">
    <property type="entry name" value="INTERCELLULAR ADHESION MOLECULE 5"/>
    <property type="match status" value="1"/>
</dbReference>
<dbReference type="GO" id="GO:0007155">
    <property type="term" value="P:cell adhesion"/>
    <property type="evidence" value="ECO:0007669"/>
    <property type="project" value="InterPro"/>
</dbReference>
<reference evidence="4 5" key="1">
    <citation type="journal article" date="2014" name="Nat. Genet.">
        <title>Whole-genome sequence of a flatfish provides insights into ZW sex chromosome evolution and adaptation to a benthic lifestyle.</title>
        <authorList>
            <person name="Chen S."/>
            <person name="Zhang G."/>
            <person name="Shao C."/>
            <person name="Huang Q."/>
            <person name="Liu G."/>
            <person name="Zhang P."/>
            <person name="Song W."/>
            <person name="An N."/>
            <person name="Chalopin D."/>
            <person name="Volff J.N."/>
            <person name="Hong Y."/>
            <person name="Li Q."/>
            <person name="Sha Z."/>
            <person name="Zhou H."/>
            <person name="Xie M."/>
            <person name="Yu Q."/>
            <person name="Liu Y."/>
            <person name="Xiang H."/>
            <person name="Wang N."/>
            <person name="Wu K."/>
            <person name="Yang C."/>
            <person name="Zhou Q."/>
            <person name="Liao X."/>
            <person name="Yang L."/>
            <person name="Hu Q."/>
            <person name="Zhang J."/>
            <person name="Meng L."/>
            <person name="Jin L."/>
            <person name="Tian Y."/>
            <person name="Lian J."/>
            <person name="Yang J."/>
            <person name="Miao G."/>
            <person name="Liu S."/>
            <person name="Liang Z."/>
            <person name="Yan F."/>
            <person name="Li Y."/>
            <person name="Sun B."/>
            <person name="Zhang H."/>
            <person name="Zhang J."/>
            <person name="Zhu Y."/>
            <person name="Du M."/>
            <person name="Zhao Y."/>
            <person name="Schartl M."/>
            <person name="Tang Q."/>
            <person name="Wang J."/>
        </authorList>
    </citation>
    <scope>NUCLEOTIDE SEQUENCE</scope>
</reference>
<feature type="transmembrane region" description="Helical" evidence="1">
    <location>
        <begin position="1065"/>
        <end position="1087"/>
    </location>
</feature>
<accession>A0A3P8X5T3</accession>
<keyword evidence="1" id="KW-0812">Transmembrane</keyword>
<feature type="domain" description="Ig-like" evidence="3">
    <location>
        <begin position="242"/>
        <end position="331"/>
    </location>
</feature>
<dbReference type="Pfam" id="PF03921">
    <property type="entry name" value="ICAM_N"/>
    <property type="match status" value="1"/>
</dbReference>
<dbReference type="InterPro" id="IPR007110">
    <property type="entry name" value="Ig-like_dom"/>
</dbReference>
<feature type="domain" description="Ig-like" evidence="3">
    <location>
        <begin position="975"/>
        <end position="1056"/>
    </location>
</feature>
<dbReference type="Pfam" id="PF13927">
    <property type="entry name" value="Ig_3"/>
    <property type="match status" value="1"/>
</dbReference>
<proteinExistence type="predicted"/>
<evidence type="ECO:0000313" key="5">
    <source>
        <dbReference type="Proteomes" id="UP000265120"/>
    </source>
</evidence>
<feature type="signal peptide" evidence="2">
    <location>
        <begin position="1"/>
        <end position="44"/>
    </location>
</feature>
<dbReference type="InterPro" id="IPR003598">
    <property type="entry name" value="Ig_sub2"/>
</dbReference>
<dbReference type="Ensembl" id="ENSCSET00000033264.1">
    <property type="protein sequence ID" value="ENSCSEP00000032840.1"/>
    <property type="gene ID" value="ENSCSEG00000021084.1"/>
</dbReference>
<name>A0A3P8X5T3_CYNSE</name>
<dbReference type="SMART" id="SM00409">
    <property type="entry name" value="IG"/>
    <property type="match status" value="6"/>
</dbReference>
<dbReference type="Proteomes" id="UP000265120">
    <property type="component" value="Chromosome 17"/>
</dbReference>
<dbReference type="SMART" id="SM00408">
    <property type="entry name" value="IGc2"/>
    <property type="match status" value="4"/>
</dbReference>
<dbReference type="PROSITE" id="PS50835">
    <property type="entry name" value="IG_LIKE"/>
    <property type="match status" value="6"/>
</dbReference>